<organism evidence="2 3">
    <name type="scientific">Xanthomonas oryzae pv. oryzicola (strain BLS256)</name>
    <dbReference type="NCBI Taxonomy" id="383407"/>
    <lineage>
        <taxon>Bacteria</taxon>
        <taxon>Pseudomonadati</taxon>
        <taxon>Pseudomonadota</taxon>
        <taxon>Gammaproteobacteria</taxon>
        <taxon>Lysobacterales</taxon>
        <taxon>Lysobacteraceae</taxon>
        <taxon>Xanthomonas</taxon>
    </lineage>
</organism>
<dbReference type="KEGG" id="xor:XOC_0608"/>
<keyword evidence="1" id="KW-0812">Transmembrane</keyword>
<sequence>MRRGRIRLLRVRRRAAACAAAPARHRAFSGQVRVRPTGRCRNRHAWRRWLAACRISRVRSPHVVATAPLPPLSAVAPAGPPLVPSAPAAQKPPSGVAIGLIGVVTCVVLFGLLVLAAPIWLMSMR</sequence>
<keyword evidence="1" id="KW-0472">Membrane</keyword>
<dbReference type="HOGENOM" id="CLU_1991776_0_0_6"/>
<proteinExistence type="predicted"/>
<dbReference type="EMBL" id="CP003057">
    <property type="protein sequence ID" value="AEQ94816.1"/>
    <property type="molecule type" value="Genomic_DNA"/>
</dbReference>
<evidence type="ECO:0000256" key="1">
    <source>
        <dbReference type="SAM" id="Phobius"/>
    </source>
</evidence>
<accession>G7TBD7</accession>
<protein>
    <submittedName>
        <fullName evidence="2">Uncharacterized protein</fullName>
    </submittedName>
</protein>
<gene>
    <name evidence="2" type="ORF">XOC_0608</name>
</gene>
<feature type="transmembrane region" description="Helical" evidence="1">
    <location>
        <begin position="96"/>
        <end position="121"/>
    </location>
</feature>
<dbReference type="Proteomes" id="UP000008851">
    <property type="component" value="Chromosome"/>
</dbReference>
<evidence type="ECO:0000313" key="2">
    <source>
        <dbReference type="EMBL" id="AEQ94816.1"/>
    </source>
</evidence>
<evidence type="ECO:0000313" key="3">
    <source>
        <dbReference type="Proteomes" id="UP000008851"/>
    </source>
</evidence>
<dbReference type="AlphaFoldDB" id="G7TBD7"/>
<reference evidence="2 3" key="1">
    <citation type="journal article" date="2011" name="J. Bacteriol.">
        <title>Two new complete genome sequences offer insight into host and tissue specificity of plant pathogenic Xanthomonas spp.</title>
        <authorList>
            <person name="Bogdanove A.J."/>
            <person name="Koebnik R."/>
            <person name="Lu H."/>
            <person name="Furutani A."/>
            <person name="Angiuoli S.V."/>
            <person name="Patil P.B."/>
            <person name="Van Sluys M.A."/>
            <person name="Ryan R.P."/>
            <person name="Meyer D.F."/>
            <person name="Han S.W."/>
            <person name="Aparna G."/>
            <person name="Rajaram M."/>
            <person name="Delcher A.L."/>
            <person name="Phillippy A.M."/>
            <person name="Puiu D."/>
            <person name="Schatz M.C."/>
            <person name="Shumway M."/>
            <person name="Sommer D.D."/>
            <person name="Trapnell C."/>
            <person name="Benahmed F."/>
            <person name="Dimitrov G."/>
            <person name="Madupu R."/>
            <person name="Radune D."/>
            <person name="Sullivan S."/>
            <person name="Jha G."/>
            <person name="Ishihara H."/>
            <person name="Lee S.W."/>
            <person name="Pandey A."/>
            <person name="Sharma V."/>
            <person name="Sriariyanun M."/>
            <person name="Szurek B."/>
            <person name="Vera-Cruz C.M."/>
            <person name="Dorman K.S."/>
            <person name="Ronald P.C."/>
            <person name="Verdier V."/>
            <person name="Dow J.M."/>
            <person name="Sonti R.V."/>
            <person name="Tsuge S."/>
            <person name="Brendel V.P."/>
            <person name="Rabinowicz P.D."/>
            <person name="Leach J.E."/>
            <person name="White F.F."/>
            <person name="Salzberg S.L."/>
        </authorList>
    </citation>
    <scope>NUCLEOTIDE SEQUENCE [LARGE SCALE GENOMIC DNA]</scope>
    <source>
        <strain evidence="2 3">BLS256</strain>
    </source>
</reference>
<keyword evidence="1" id="KW-1133">Transmembrane helix</keyword>
<name>G7TBD7_XANOB</name>